<feature type="domain" description="Peptidase C2 calpain" evidence="6">
    <location>
        <begin position="1"/>
        <end position="70"/>
    </location>
</feature>
<dbReference type="InterPro" id="IPR022684">
    <property type="entry name" value="Calpain_cysteine_protease"/>
</dbReference>
<evidence type="ECO:0000256" key="3">
    <source>
        <dbReference type="ARBA" id="ARBA00007623"/>
    </source>
</evidence>
<comment type="caution">
    <text evidence="7">The sequence shown here is derived from an EMBL/GenBank/DDBJ whole genome shotgun (WGS) entry which is preliminary data.</text>
</comment>
<evidence type="ECO:0000256" key="2">
    <source>
        <dbReference type="ARBA" id="ARBA00004496"/>
    </source>
</evidence>
<evidence type="ECO:0000256" key="1">
    <source>
        <dbReference type="ARBA" id="ARBA00001913"/>
    </source>
</evidence>
<proteinExistence type="inferred from homology"/>
<feature type="non-terminal residue" evidence="7">
    <location>
        <position position="70"/>
    </location>
</feature>
<keyword evidence="8" id="KW-1185">Reference proteome</keyword>
<dbReference type="PANTHER" id="PTHR10183">
    <property type="entry name" value="CALPAIN"/>
    <property type="match status" value="1"/>
</dbReference>
<comment type="cofactor">
    <cofactor evidence="1">
        <name>Ca(2+)</name>
        <dbReference type="ChEBI" id="CHEBI:29108"/>
    </cofactor>
</comment>
<protein>
    <recommendedName>
        <fullName evidence="6">Peptidase C2 calpain domain-containing protein</fullName>
    </recommendedName>
</protein>
<dbReference type="InterPro" id="IPR022683">
    <property type="entry name" value="Calpain_III"/>
</dbReference>
<dbReference type="AlphaFoldDB" id="A0ABD0NMX6"/>
<dbReference type="Pfam" id="PF01067">
    <property type="entry name" value="Calpain_III"/>
    <property type="match status" value="1"/>
</dbReference>
<evidence type="ECO:0000259" key="6">
    <source>
        <dbReference type="SMART" id="SM00720"/>
    </source>
</evidence>
<organism evidence="7 8">
    <name type="scientific">Cirrhinus mrigala</name>
    <name type="common">Mrigala</name>
    <dbReference type="NCBI Taxonomy" id="683832"/>
    <lineage>
        <taxon>Eukaryota</taxon>
        <taxon>Metazoa</taxon>
        <taxon>Chordata</taxon>
        <taxon>Craniata</taxon>
        <taxon>Vertebrata</taxon>
        <taxon>Euteleostomi</taxon>
        <taxon>Actinopterygii</taxon>
        <taxon>Neopterygii</taxon>
        <taxon>Teleostei</taxon>
        <taxon>Ostariophysi</taxon>
        <taxon>Cypriniformes</taxon>
        <taxon>Cyprinidae</taxon>
        <taxon>Labeoninae</taxon>
        <taxon>Labeonini</taxon>
        <taxon>Cirrhinus</taxon>
    </lineage>
</organism>
<sequence length="70" mass="7952">YLGRVGVHLKRDFFLSHTSSARSELFINLREVSSRFCLPAGEYIIVPSTFEPQKEGDFVLRVFSEKAADS</sequence>
<evidence type="ECO:0000313" key="7">
    <source>
        <dbReference type="EMBL" id="KAL0162541.1"/>
    </source>
</evidence>
<dbReference type="EMBL" id="JAMKFB020000021">
    <property type="protein sequence ID" value="KAL0162541.1"/>
    <property type="molecule type" value="Genomic_DNA"/>
</dbReference>
<evidence type="ECO:0000256" key="4">
    <source>
        <dbReference type="ARBA" id="ARBA00022490"/>
    </source>
</evidence>
<name>A0ABD0NMX6_CIRMR</name>
<keyword evidence="4" id="KW-0963">Cytoplasm</keyword>
<dbReference type="InterPro" id="IPR036213">
    <property type="entry name" value="Calpain_III_sf"/>
</dbReference>
<keyword evidence="5" id="KW-0677">Repeat</keyword>
<evidence type="ECO:0000313" key="8">
    <source>
        <dbReference type="Proteomes" id="UP001529510"/>
    </source>
</evidence>
<dbReference type="Gene3D" id="2.60.120.380">
    <property type="match status" value="1"/>
</dbReference>
<feature type="non-terminal residue" evidence="7">
    <location>
        <position position="1"/>
    </location>
</feature>
<accession>A0ABD0NMX6</accession>
<dbReference type="GO" id="GO:0005737">
    <property type="term" value="C:cytoplasm"/>
    <property type="evidence" value="ECO:0007669"/>
    <property type="project" value="UniProtKB-SubCell"/>
</dbReference>
<dbReference type="Proteomes" id="UP001529510">
    <property type="component" value="Unassembled WGS sequence"/>
</dbReference>
<dbReference type="SMART" id="SM00720">
    <property type="entry name" value="calpain_III"/>
    <property type="match status" value="1"/>
</dbReference>
<dbReference type="InterPro" id="IPR022682">
    <property type="entry name" value="Calpain_domain_III"/>
</dbReference>
<dbReference type="PANTHER" id="PTHR10183:SF284">
    <property type="entry name" value="CALPAIN-1 CATALYTIC SUBUNIT"/>
    <property type="match status" value="1"/>
</dbReference>
<comment type="subcellular location">
    <subcellularLocation>
        <location evidence="2">Cytoplasm</location>
    </subcellularLocation>
</comment>
<dbReference type="SUPFAM" id="SSF49758">
    <property type="entry name" value="Calpain large subunit, middle domain (domain III)"/>
    <property type="match status" value="1"/>
</dbReference>
<gene>
    <name evidence="7" type="ORF">M9458_041937</name>
</gene>
<evidence type="ECO:0000256" key="5">
    <source>
        <dbReference type="ARBA" id="ARBA00022737"/>
    </source>
</evidence>
<comment type="similarity">
    <text evidence="3">Belongs to the peptidase C2 family.</text>
</comment>
<reference evidence="7 8" key="1">
    <citation type="submission" date="2024-05" db="EMBL/GenBank/DDBJ databases">
        <title>Genome sequencing and assembly of Indian major carp, Cirrhinus mrigala (Hamilton, 1822).</title>
        <authorList>
            <person name="Mohindra V."/>
            <person name="Chowdhury L.M."/>
            <person name="Lal K."/>
            <person name="Jena J.K."/>
        </authorList>
    </citation>
    <scope>NUCLEOTIDE SEQUENCE [LARGE SCALE GENOMIC DNA]</scope>
    <source>
        <strain evidence="7">CM1030</strain>
        <tissue evidence="7">Blood</tissue>
    </source>
</reference>